<dbReference type="Proteomes" id="UP000792457">
    <property type="component" value="Unassembled WGS sequence"/>
</dbReference>
<evidence type="ECO:0000256" key="8">
    <source>
        <dbReference type="SAM" id="MobiDB-lite"/>
    </source>
</evidence>
<evidence type="ECO:0000256" key="6">
    <source>
        <dbReference type="ARBA" id="ARBA00022989"/>
    </source>
</evidence>
<feature type="region of interest" description="Disordered" evidence="8">
    <location>
        <begin position="380"/>
        <end position="402"/>
    </location>
</feature>
<reference evidence="12" key="2">
    <citation type="submission" date="2017-10" db="EMBL/GenBank/DDBJ databases">
        <title>Ladona fulva Genome sequencing and assembly.</title>
        <authorList>
            <person name="Murali S."/>
            <person name="Richards S."/>
            <person name="Bandaranaike D."/>
            <person name="Bellair M."/>
            <person name="Blankenburg K."/>
            <person name="Chao H."/>
            <person name="Dinh H."/>
            <person name="Doddapaneni H."/>
            <person name="Dugan-Rocha S."/>
            <person name="Elkadiri S."/>
            <person name="Gnanaolivu R."/>
            <person name="Hernandez B."/>
            <person name="Skinner E."/>
            <person name="Javaid M."/>
            <person name="Lee S."/>
            <person name="Li M."/>
            <person name="Ming W."/>
            <person name="Munidasa M."/>
            <person name="Muniz J."/>
            <person name="Nguyen L."/>
            <person name="Hughes D."/>
            <person name="Osuji N."/>
            <person name="Pu L.-L."/>
            <person name="Puazo M."/>
            <person name="Qu C."/>
            <person name="Quiroz J."/>
            <person name="Raj R."/>
            <person name="Weissenberger G."/>
            <person name="Xin Y."/>
            <person name="Zou X."/>
            <person name="Han Y."/>
            <person name="Worley K."/>
            <person name="Muzny D."/>
            <person name="Gibbs R."/>
        </authorList>
    </citation>
    <scope>NUCLEOTIDE SEQUENCE</scope>
    <source>
        <strain evidence="12">Sampled in the wild</strain>
    </source>
</reference>
<evidence type="ECO:0000313" key="13">
    <source>
        <dbReference type="Proteomes" id="UP000792457"/>
    </source>
</evidence>
<dbReference type="InterPro" id="IPR036837">
    <property type="entry name" value="Cation_efflux_CTD_sf"/>
</dbReference>
<name>A0A8K0KGD3_LADFU</name>
<comment type="caution">
    <text evidence="12">The sequence shown here is derived from an EMBL/GenBank/DDBJ whole genome shotgun (WGS) entry which is preliminary data.</text>
</comment>
<feature type="transmembrane region" description="Helical" evidence="9">
    <location>
        <begin position="85"/>
        <end position="104"/>
    </location>
</feature>
<gene>
    <name evidence="12" type="ORF">J437_LFUL008953</name>
</gene>
<dbReference type="OrthoDB" id="29444at2759"/>
<dbReference type="AlphaFoldDB" id="A0A8K0KGD3"/>
<evidence type="ECO:0000256" key="7">
    <source>
        <dbReference type="ARBA" id="ARBA00023136"/>
    </source>
</evidence>
<keyword evidence="4 9" id="KW-0812">Transmembrane</keyword>
<evidence type="ECO:0000256" key="4">
    <source>
        <dbReference type="ARBA" id="ARBA00022692"/>
    </source>
</evidence>
<proteinExistence type="inferred from homology"/>
<dbReference type="InterPro" id="IPR027470">
    <property type="entry name" value="Cation_efflux_CTD"/>
</dbReference>
<feature type="transmembrane region" description="Helical" evidence="9">
    <location>
        <begin position="116"/>
        <end position="133"/>
    </location>
</feature>
<comment type="subcellular location">
    <subcellularLocation>
        <location evidence="1">Membrane</location>
        <topology evidence="1">Multi-pass membrane protein</topology>
    </subcellularLocation>
</comment>
<dbReference type="InterPro" id="IPR058533">
    <property type="entry name" value="Cation_efflux_TM"/>
</dbReference>
<keyword evidence="3" id="KW-0813">Transport</keyword>
<evidence type="ECO:0008006" key="14">
    <source>
        <dbReference type="Google" id="ProtNLM"/>
    </source>
</evidence>
<accession>A0A8K0KGD3</accession>
<reference evidence="12" key="1">
    <citation type="submission" date="2013-04" db="EMBL/GenBank/DDBJ databases">
        <authorList>
            <person name="Qu J."/>
            <person name="Murali S.C."/>
            <person name="Bandaranaike D."/>
            <person name="Bellair M."/>
            <person name="Blankenburg K."/>
            <person name="Chao H."/>
            <person name="Dinh H."/>
            <person name="Doddapaneni H."/>
            <person name="Downs B."/>
            <person name="Dugan-Rocha S."/>
            <person name="Elkadiri S."/>
            <person name="Gnanaolivu R.D."/>
            <person name="Hernandez B."/>
            <person name="Javaid M."/>
            <person name="Jayaseelan J.C."/>
            <person name="Lee S."/>
            <person name="Li M."/>
            <person name="Ming W."/>
            <person name="Munidasa M."/>
            <person name="Muniz J."/>
            <person name="Nguyen L."/>
            <person name="Ongeri F."/>
            <person name="Osuji N."/>
            <person name="Pu L.-L."/>
            <person name="Puazo M."/>
            <person name="Qu C."/>
            <person name="Quiroz J."/>
            <person name="Raj R."/>
            <person name="Weissenberger G."/>
            <person name="Xin Y."/>
            <person name="Zou X."/>
            <person name="Han Y."/>
            <person name="Richards S."/>
            <person name="Worley K."/>
            <person name="Muzny D."/>
            <person name="Gibbs R."/>
        </authorList>
    </citation>
    <scope>NUCLEOTIDE SEQUENCE</scope>
    <source>
        <strain evidence="12">Sampled in the wild</strain>
    </source>
</reference>
<dbReference type="GO" id="GO:0016020">
    <property type="term" value="C:membrane"/>
    <property type="evidence" value="ECO:0007669"/>
    <property type="project" value="UniProtKB-SubCell"/>
</dbReference>
<dbReference type="PANTHER" id="PTHR45820:SF9">
    <property type="entry name" value="FI23527P1"/>
    <property type="match status" value="1"/>
</dbReference>
<evidence type="ECO:0000256" key="5">
    <source>
        <dbReference type="ARBA" id="ARBA00022833"/>
    </source>
</evidence>
<dbReference type="GO" id="GO:0006882">
    <property type="term" value="P:intracellular zinc ion homeostasis"/>
    <property type="evidence" value="ECO:0007669"/>
    <property type="project" value="TreeGrafter"/>
</dbReference>
<keyword evidence="6 9" id="KW-1133">Transmembrane helix</keyword>
<evidence type="ECO:0000256" key="2">
    <source>
        <dbReference type="ARBA" id="ARBA00008873"/>
    </source>
</evidence>
<organism evidence="12 13">
    <name type="scientific">Ladona fulva</name>
    <name type="common">Scarce chaser dragonfly</name>
    <name type="synonym">Libellula fulva</name>
    <dbReference type="NCBI Taxonomy" id="123851"/>
    <lineage>
        <taxon>Eukaryota</taxon>
        <taxon>Metazoa</taxon>
        <taxon>Ecdysozoa</taxon>
        <taxon>Arthropoda</taxon>
        <taxon>Hexapoda</taxon>
        <taxon>Insecta</taxon>
        <taxon>Pterygota</taxon>
        <taxon>Palaeoptera</taxon>
        <taxon>Odonata</taxon>
        <taxon>Epiprocta</taxon>
        <taxon>Anisoptera</taxon>
        <taxon>Libelluloidea</taxon>
        <taxon>Libellulidae</taxon>
        <taxon>Ladona</taxon>
    </lineage>
</organism>
<evidence type="ECO:0000313" key="12">
    <source>
        <dbReference type="EMBL" id="KAG8233190.1"/>
    </source>
</evidence>
<dbReference type="SUPFAM" id="SSF160240">
    <property type="entry name" value="Cation efflux protein cytoplasmic domain-like"/>
    <property type="match status" value="1"/>
</dbReference>
<keyword evidence="7 9" id="KW-0472">Membrane</keyword>
<dbReference type="Pfam" id="PF01545">
    <property type="entry name" value="Cation_efflux"/>
    <property type="match status" value="1"/>
</dbReference>
<evidence type="ECO:0000256" key="3">
    <source>
        <dbReference type="ARBA" id="ARBA00022448"/>
    </source>
</evidence>
<keyword evidence="5" id="KW-0862">Zinc</keyword>
<dbReference type="InterPro" id="IPR027469">
    <property type="entry name" value="Cation_efflux_TMD_sf"/>
</dbReference>
<sequence>MERAVTQDSVRHNKKMVNSMGSKNGENDCPVESMPCSEVVNGISSQSAIVAAPAMTQPSPAAVATSYLQAGISGTPPLRQGPKEMFRDVIGCVLVIVCSITVYFTDAQVAKYADPIISIFSAVILLVLSYPYMKESGLILLQTIPDHINIESLRSRLCEAFSAAVVGVHDLHIWQLTPQRTYATVHVVFANSKNVSSVMKQVTEFFHEQGINHVTIQPEFHRCQAISYPNGAYSEIPLTSGVFEPSIKTERCKSYTITMDNGVGKNGDGPVCFLQCTGKGGSCHKLHCCDDGKGFPLPLPHHHHHETHPRYRRRHSLDEVIEHKENDIPGNLVSSSSPNIIIKQQKVPKEELPCTRRAVSDDALEKSATFSGQDPKTEVIARDNMSSMEDKDLPQETDSYDSETELKMKELKDQINEESILVAKNEVSRTDSTEDSHLQSVIDS</sequence>
<evidence type="ECO:0000259" key="10">
    <source>
        <dbReference type="Pfam" id="PF01545"/>
    </source>
</evidence>
<feature type="domain" description="Cation efflux protein transmembrane" evidence="10">
    <location>
        <begin position="82"/>
        <end position="141"/>
    </location>
</feature>
<evidence type="ECO:0000259" key="11">
    <source>
        <dbReference type="Pfam" id="PF16916"/>
    </source>
</evidence>
<evidence type="ECO:0000256" key="9">
    <source>
        <dbReference type="SAM" id="Phobius"/>
    </source>
</evidence>
<feature type="domain" description="Cation efflux protein cytoplasmic" evidence="11">
    <location>
        <begin position="145"/>
        <end position="219"/>
    </location>
</feature>
<comment type="similarity">
    <text evidence="2">Belongs to the cation diffusion facilitator (CDF) transporter (TC 2.A.4) family. SLC30A subfamily.</text>
</comment>
<dbReference type="GO" id="GO:0010312">
    <property type="term" value="P:detoxification of zinc ion"/>
    <property type="evidence" value="ECO:0007669"/>
    <property type="project" value="TreeGrafter"/>
</dbReference>
<protein>
    <recommendedName>
        <fullName evidence="14">Zinc transporter 1</fullName>
    </recommendedName>
</protein>
<dbReference type="Pfam" id="PF16916">
    <property type="entry name" value="ZT_dimer"/>
    <property type="match status" value="1"/>
</dbReference>
<dbReference type="EMBL" id="KZ308693">
    <property type="protein sequence ID" value="KAG8233190.1"/>
    <property type="molecule type" value="Genomic_DNA"/>
</dbReference>
<dbReference type="GO" id="GO:0005385">
    <property type="term" value="F:zinc ion transmembrane transporter activity"/>
    <property type="evidence" value="ECO:0007669"/>
    <property type="project" value="TreeGrafter"/>
</dbReference>
<dbReference type="PANTHER" id="PTHR45820">
    <property type="entry name" value="FI23527P1"/>
    <property type="match status" value="1"/>
</dbReference>
<evidence type="ECO:0000256" key="1">
    <source>
        <dbReference type="ARBA" id="ARBA00004141"/>
    </source>
</evidence>
<keyword evidence="13" id="KW-1185">Reference proteome</keyword>
<dbReference type="SUPFAM" id="SSF161111">
    <property type="entry name" value="Cation efflux protein transmembrane domain-like"/>
    <property type="match status" value="1"/>
</dbReference>